<comment type="similarity">
    <text evidence="2">Belongs to the DegT/DnrJ/EryC1 family.</text>
</comment>
<dbReference type="OrthoDB" id="3520271at2"/>
<protein>
    <submittedName>
        <fullName evidence="3">DegT/DnrJ/EryC1/StrS aminotransferase family protein</fullName>
    </submittedName>
</protein>
<dbReference type="PANTHER" id="PTHR30244">
    <property type="entry name" value="TRANSAMINASE"/>
    <property type="match status" value="1"/>
</dbReference>
<keyword evidence="3" id="KW-0032">Aminotransferase</keyword>
<accession>A0A4R4WL40</accession>
<dbReference type="InterPro" id="IPR015424">
    <property type="entry name" value="PyrdxlP-dep_Trfase"/>
</dbReference>
<keyword evidence="2" id="KW-0663">Pyridoxal phosphate</keyword>
<dbReference type="Pfam" id="PF01041">
    <property type="entry name" value="DegT_DnrJ_EryC1"/>
    <property type="match status" value="1"/>
</dbReference>
<dbReference type="GO" id="GO:0000271">
    <property type="term" value="P:polysaccharide biosynthetic process"/>
    <property type="evidence" value="ECO:0007669"/>
    <property type="project" value="TreeGrafter"/>
</dbReference>
<sequence length="390" mass="42898">MMLRAAMTRRLGQPCVHVPSARLGLYLALRHWTRPGDRILIAPTNCETVVFTALAAGLEPVMAPISIRDGNIDLARVDYRGIACVVTTHLYGQPDRIVELEAACRERGIVLVDDAAHALGVQVAERPLGTFGDVGVLSLAKHGRAMSGGLLTSTDTVRLAEAARTRDTLLRPGTWHGHLSALLRPMAREAIARAGLTGPVWQAMTALGLARWEGHRLAACEPELRAALATPLGDENARLSVLDRWLRVDQAAWRTRQTAALRRYQLTRVRTAERERGRRIAGVERLRATPWAADGVKEGLALPLLRVPLLVRQRDDVVRALERRGVVPGFVYDPPLSDYLALIRPGPAHAHTRWWTRHVLPVDPLHAERVEALLTELGVHPAPALHDVLA</sequence>
<dbReference type="AlphaFoldDB" id="A0A4R4WL40"/>
<comment type="cofactor">
    <cofactor evidence="1">
        <name>pyridoxal 5'-phosphate</name>
        <dbReference type="ChEBI" id="CHEBI:597326"/>
    </cofactor>
</comment>
<gene>
    <name evidence="3" type="ORF">E1294_28580</name>
</gene>
<evidence type="ECO:0000313" key="3">
    <source>
        <dbReference type="EMBL" id="TDD17163.1"/>
    </source>
</evidence>
<keyword evidence="3" id="KW-0808">Transferase</keyword>
<keyword evidence="4" id="KW-1185">Reference proteome</keyword>
<name>A0A4R4WL40_9ACTN</name>
<dbReference type="GO" id="GO:0030170">
    <property type="term" value="F:pyridoxal phosphate binding"/>
    <property type="evidence" value="ECO:0007669"/>
    <property type="project" value="TreeGrafter"/>
</dbReference>
<dbReference type="EMBL" id="SMKP01000091">
    <property type="protein sequence ID" value="TDD17163.1"/>
    <property type="molecule type" value="Genomic_DNA"/>
</dbReference>
<reference evidence="3 4" key="1">
    <citation type="submission" date="2019-03" db="EMBL/GenBank/DDBJ databases">
        <title>Draft genome sequences of novel Actinobacteria.</title>
        <authorList>
            <person name="Sahin N."/>
            <person name="Ay H."/>
            <person name="Saygin H."/>
        </authorList>
    </citation>
    <scope>NUCLEOTIDE SEQUENCE [LARGE SCALE GENOMIC DNA]</scope>
    <source>
        <strain evidence="3 4">KC712</strain>
    </source>
</reference>
<dbReference type="SUPFAM" id="SSF53383">
    <property type="entry name" value="PLP-dependent transferases"/>
    <property type="match status" value="1"/>
</dbReference>
<dbReference type="Proteomes" id="UP000294543">
    <property type="component" value="Unassembled WGS sequence"/>
</dbReference>
<dbReference type="PANTHER" id="PTHR30244:SF34">
    <property type="entry name" value="DTDP-4-AMINO-4,6-DIDEOXYGALACTOSE TRANSAMINASE"/>
    <property type="match status" value="1"/>
</dbReference>
<evidence type="ECO:0000256" key="2">
    <source>
        <dbReference type="RuleBase" id="RU004508"/>
    </source>
</evidence>
<evidence type="ECO:0000256" key="1">
    <source>
        <dbReference type="ARBA" id="ARBA00001933"/>
    </source>
</evidence>
<dbReference type="GO" id="GO:0008483">
    <property type="term" value="F:transaminase activity"/>
    <property type="evidence" value="ECO:0007669"/>
    <property type="project" value="UniProtKB-KW"/>
</dbReference>
<dbReference type="RefSeq" id="WP_132513409.1">
    <property type="nucleotide sequence ID" value="NZ_SMKP01000091.1"/>
</dbReference>
<dbReference type="InterPro" id="IPR015421">
    <property type="entry name" value="PyrdxlP-dep_Trfase_major"/>
</dbReference>
<dbReference type="InterPro" id="IPR000653">
    <property type="entry name" value="DegT/StrS_aminotransferase"/>
</dbReference>
<dbReference type="Gene3D" id="3.40.640.10">
    <property type="entry name" value="Type I PLP-dependent aspartate aminotransferase-like (Major domain)"/>
    <property type="match status" value="1"/>
</dbReference>
<evidence type="ECO:0000313" key="4">
    <source>
        <dbReference type="Proteomes" id="UP000294543"/>
    </source>
</evidence>
<organism evidence="3 4">
    <name type="scientific">Nonomuraea diastatica</name>
    <dbReference type="NCBI Taxonomy" id="1848329"/>
    <lineage>
        <taxon>Bacteria</taxon>
        <taxon>Bacillati</taxon>
        <taxon>Actinomycetota</taxon>
        <taxon>Actinomycetes</taxon>
        <taxon>Streptosporangiales</taxon>
        <taxon>Streptosporangiaceae</taxon>
        <taxon>Nonomuraea</taxon>
    </lineage>
</organism>
<comment type="caution">
    <text evidence="3">The sequence shown here is derived from an EMBL/GenBank/DDBJ whole genome shotgun (WGS) entry which is preliminary data.</text>
</comment>
<proteinExistence type="inferred from homology"/>